<accession>A0A7G9SMR2</accession>
<dbReference type="Proteomes" id="UP000515804">
    <property type="component" value="Chromosome"/>
</dbReference>
<protein>
    <submittedName>
        <fullName evidence="1">Glycosyltransferase</fullName>
    </submittedName>
</protein>
<dbReference type="Pfam" id="PF13692">
    <property type="entry name" value="Glyco_trans_1_4"/>
    <property type="match status" value="1"/>
</dbReference>
<dbReference type="SUPFAM" id="SSF53756">
    <property type="entry name" value="UDP-Glycosyltransferase/glycogen phosphorylase"/>
    <property type="match status" value="2"/>
</dbReference>
<dbReference type="PANTHER" id="PTHR12526">
    <property type="entry name" value="GLYCOSYLTRANSFERASE"/>
    <property type="match status" value="1"/>
</dbReference>
<dbReference type="RefSeq" id="WP_187551660.1">
    <property type="nucleotide sequence ID" value="NZ_BMZL01000002.1"/>
</dbReference>
<gene>
    <name evidence="1" type="ORF">H9L16_10545</name>
</gene>
<sequence>MIAAATTWTVNGVNVFSANLVRGLLEANVSAQVLLTEHDSRLINTDEALMPRPDGVPFQELPVGYSQGWGAHWGHMVRLLEEAAPCIYIPNSDWRHSMVCPRLSENVVVVGVVHSDDPLHYDHVQRLGRYWNVIVAVSGAVARRVAELCPELADRIITIPIGVNIPPSRPVRNRSAGVLRLIYHGVLKQHQKRVLDLPKIVQHALDLGVPVELSIVGAGPDEAALRDACNTLVERGAVRFLGVVSPDSVATLLEQHDVYLLASAFEGMPNALIEAMGRGCVPVVSRMESGIPELVDDGINGFMVSVGDTIAFAERLQFLWQHPERREQMAAHAHETAHGGGFRVEDMVAAYRRVFADGWQAVREGRFIRTREALSPPPREVAGISLFPVELTHHEGGLGDFPSVDDCEAYILAVAGTAKVASSEQGRRRQRVSARRPARTLEGLPVFVSAPAWTCNGVNRWSEDLVRGLRKSGLSARILLTEESTGLVHIDEPRLGRASDIPFQELMLSGQENWGARWGAMIRTLEAAAPCIYIPNYDWRHSSVIPALSDRVKVIGMVHEASALYTEHVAGLRDCWDAVVTTDLGLSRHLRQQIPGIEDRLEMIENGLDFLVPRLERAWAVDAGVGVSIVILGAGLQHGEHGWLPRMFSAIATCMPGSRIVVIDPTKACQPELLAMGAQIVIEPNRQQWLALCRGNDFVVAGPGNTELRPLVLEAMGNGCIPLWIGPSPPSDWLIIDGSSGLVAADGNVHIAARQLRSLIEDPMRRREMASCAHRMVRKASTRTEQMIDRYLDLFVRLMLDPEARGFRRLPGPIRPPPPRVAGCSIFPVDLPTSTAFGRFPSAQDARRFVKEAGSWNRLA</sequence>
<name>A0A7G9SMR2_9GAMM</name>
<evidence type="ECO:0000313" key="1">
    <source>
        <dbReference type="EMBL" id="QNN69137.1"/>
    </source>
</evidence>
<reference evidence="1 2" key="1">
    <citation type="submission" date="2020-08" db="EMBL/GenBank/DDBJ databases">
        <title>Genome sequence of Thermomonas carbonis KCTC 42013T.</title>
        <authorList>
            <person name="Hyun D.-W."/>
            <person name="Bae J.-W."/>
        </authorList>
    </citation>
    <scope>NUCLEOTIDE SEQUENCE [LARGE SCALE GENOMIC DNA]</scope>
    <source>
        <strain evidence="1 2">KCTC 42013</strain>
    </source>
</reference>
<organism evidence="1 2">
    <name type="scientific">Thermomonas carbonis</name>
    <dbReference type="NCBI Taxonomy" id="1463158"/>
    <lineage>
        <taxon>Bacteria</taxon>
        <taxon>Pseudomonadati</taxon>
        <taxon>Pseudomonadota</taxon>
        <taxon>Gammaproteobacteria</taxon>
        <taxon>Lysobacterales</taxon>
        <taxon>Lysobacteraceae</taxon>
        <taxon>Thermomonas</taxon>
    </lineage>
</organism>
<dbReference type="CDD" id="cd03801">
    <property type="entry name" value="GT4_PimA-like"/>
    <property type="match status" value="1"/>
</dbReference>
<dbReference type="Gene3D" id="3.40.50.2000">
    <property type="entry name" value="Glycogen Phosphorylase B"/>
    <property type="match status" value="4"/>
</dbReference>
<keyword evidence="1" id="KW-0808">Transferase</keyword>
<dbReference type="EMBL" id="CP060719">
    <property type="protein sequence ID" value="QNN69137.1"/>
    <property type="molecule type" value="Genomic_DNA"/>
</dbReference>
<keyword evidence="2" id="KW-1185">Reference proteome</keyword>
<evidence type="ECO:0000313" key="2">
    <source>
        <dbReference type="Proteomes" id="UP000515804"/>
    </source>
</evidence>
<dbReference type="PANTHER" id="PTHR12526:SF630">
    <property type="entry name" value="GLYCOSYLTRANSFERASE"/>
    <property type="match status" value="1"/>
</dbReference>
<dbReference type="AlphaFoldDB" id="A0A7G9SMR2"/>
<proteinExistence type="predicted"/>
<dbReference type="GO" id="GO:0016740">
    <property type="term" value="F:transferase activity"/>
    <property type="evidence" value="ECO:0007669"/>
    <property type="project" value="UniProtKB-KW"/>
</dbReference>
<dbReference type="KEGG" id="tcn:H9L16_10545"/>